<comment type="similarity">
    <text evidence="1">Belongs to the UPF0065 (bug) family.</text>
</comment>
<dbReference type="AlphaFoldDB" id="A0A4Q2KWV1"/>
<dbReference type="EMBL" id="SBAP01000019">
    <property type="protein sequence ID" value="RXZ69060.1"/>
    <property type="molecule type" value="Genomic_DNA"/>
</dbReference>
<gene>
    <name evidence="2" type="ORF">EPT53_07770</name>
</gene>
<reference evidence="2 3" key="1">
    <citation type="submission" date="2019-01" db="EMBL/GenBank/DDBJ databases">
        <title>Fusobacterium necrophorum Isolated From the Uterus of Dairy Cows.</title>
        <authorList>
            <person name="Francis A.M."/>
        </authorList>
    </citation>
    <scope>NUCLEOTIDE SEQUENCE [LARGE SCALE GENOMIC DNA]</scope>
    <source>
        <strain evidence="2 3">KG35</strain>
    </source>
</reference>
<proteinExistence type="inferred from homology"/>
<protein>
    <submittedName>
        <fullName evidence="2">Tripartite tricarboxylate transporter substrate binding protein</fullName>
    </submittedName>
</protein>
<dbReference type="CDD" id="cd07012">
    <property type="entry name" value="PBP2_Bug_TTT"/>
    <property type="match status" value="1"/>
</dbReference>
<comment type="caution">
    <text evidence="2">The sequence shown here is derived from an EMBL/GenBank/DDBJ whole genome shotgun (WGS) entry which is preliminary data.</text>
</comment>
<dbReference type="PANTHER" id="PTHR42928:SF5">
    <property type="entry name" value="BLR1237 PROTEIN"/>
    <property type="match status" value="1"/>
</dbReference>
<dbReference type="InterPro" id="IPR042100">
    <property type="entry name" value="Bug_dom1"/>
</dbReference>
<dbReference type="Gene3D" id="3.40.190.150">
    <property type="entry name" value="Bordetella uptake gene, domain 1"/>
    <property type="match status" value="1"/>
</dbReference>
<dbReference type="SUPFAM" id="SSF53850">
    <property type="entry name" value="Periplasmic binding protein-like II"/>
    <property type="match status" value="1"/>
</dbReference>
<dbReference type="Gene3D" id="3.40.190.10">
    <property type="entry name" value="Periplasmic binding protein-like II"/>
    <property type="match status" value="1"/>
</dbReference>
<dbReference type="PIRSF" id="PIRSF017082">
    <property type="entry name" value="YflP"/>
    <property type="match status" value="1"/>
</dbReference>
<sequence length="305" mass="33815">MMKKILLLIFLLFSLLSFGKNYPEKNINFIVPFSAGGGTDAVARKLVSIMEKDLGKTIVIINKTGGAGAVGMTYGAKSKKDGYTLTMVTREIISLPIMKLSPITYKDFELVSLVNLDPAVVLVEKDSKYKKFEDLIQDAKKNPEKIKFASTAKPNFYILAIEKEMGVKFNHIPYNGAGEVIPALLGKHADFTLVGPGEAMGQIKSGQFRVLGIMADERIESLKGVKTLKELGHNITSGTWRGVAVPKDTPKEIIDILNQSIEKAVESQEFIEFMNKANYGIKYLAPKEFEEFLIEDTKTIEKILN</sequence>
<name>A0A4Q2KWV1_9FUSO</name>
<dbReference type="PANTHER" id="PTHR42928">
    <property type="entry name" value="TRICARBOXYLATE-BINDING PROTEIN"/>
    <property type="match status" value="1"/>
</dbReference>
<accession>A0A4Q2KWV1</accession>
<evidence type="ECO:0000256" key="1">
    <source>
        <dbReference type="ARBA" id="ARBA00006987"/>
    </source>
</evidence>
<dbReference type="Pfam" id="PF03401">
    <property type="entry name" value="TctC"/>
    <property type="match status" value="1"/>
</dbReference>
<dbReference type="Proteomes" id="UP000289216">
    <property type="component" value="Unassembled WGS sequence"/>
</dbReference>
<organism evidence="2 3">
    <name type="scientific">Fusobacterium necrophorum</name>
    <dbReference type="NCBI Taxonomy" id="859"/>
    <lineage>
        <taxon>Bacteria</taxon>
        <taxon>Fusobacteriati</taxon>
        <taxon>Fusobacteriota</taxon>
        <taxon>Fusobacteriia</taxon>
        <taxon>Fusobacteriales</taxon>
        <taxon>Fusobacteriaceae</taxon>
        <taxon>Fusobacterium</taxon>
    </lineage>
</organism>
<evidence type="ECO:0000313" key="2">
    <source>
        <dbReference type="EMBL" id="RXZ69060.1"/>
    </source>
</evidence>
<evidence type="ECO:0000313" key="3">
    <source>
        <dbReference type="Proteomes" id="UP000289216"/>
    </source>
</evidence>
<dbReference type="InterPro" id="IPR005064">
    <property type="entry name" value="BUG"/>
</dbReference>